<comment type="caution">
    <text evidence="1">The sequence shown here is derived from an EMBL/GenBank/DDBJ whole genome shotgun (WGS) entry which is preliminary data.</text>
</comment>
<accession>X1BA73</accession>
<dbReference type="EMBL" id="BART01012441">
    <property type="protein sequence ID" value="GAG81008.1"/>
    <property type="molecule type" value="Genomic_DNA"/>
</dbReference>
<proteinExistence type="predicted"/>
<name>X1BA73_9ZZZZ</name>
<reference evidence="1" key="1">
    <citation type="journal article" date="2014" name="Front. Microbiol.">
        <title>High frequency of phylogenetically diverse reductive dehalogenase-homologous genes in deep subseafloor sedimentary metagenomes.</title>
        <authorList>
            <person name="Kawai M."/>
            <person name="Futagami T."/>
            <person name="Toyoda A."/>
            <person name="Takaki Y."/>
            <person name="Nishi S."/>
            <person name="Hori S."/>
            <person name="Arai W."/>
            <person name="Tsubouchi T."/>
            <person name="Morono Y."/>
            <person name="Uchiyama I."/>
            <person name="Ito T."/>
            <person name="Fujiyama A."/>
            <person name="Inagaki F."/>
            <person name="Takami H."/>
        </authorList>
    </citation>
    <scope>NUCLEOTIDE SEQUENCE</scope>
    <source>
        <strain evidence="1">Expedition CK06-06</strain>
    </source>
</reference>
<protein>
    <submittedName>
        <fullName evidence="1">Uncharacterized protein</fullName>
    </submittedName>
</protein>
<dbReference type="InterPro" id="IPR027417">
    <property type="entry name" value="P-loop_NTPase"/>
</dbReference>
<evidence type="ECO:0000313" key="1">
    <source>
        <dbReference type="EMBL" id="GAG81008.1"/>
    </source>
</evidence>
<dbReference type="SUPFAM" id="SSF52540">
    <property type="entry name" value="P-loop containing nucleoside triphosphate hydrolases"/>
    <property type="match status" value="1"/>
</dbReference>
<dbReference type="AlphaFoldDB" id="X1BA73"/>
<sequence length="120" mass="13817">SISPRVVLERKSDEFLEAHLNKQRFLNPSPSRAFLLDTSPEIIIDRNHENIPKGHLGKQILLYCKIAKEYSVTIIDADQSEDINNNLVYDILTDYYANFRTFTKGMLLANPNQLNPGRKQ</sequence>
<dbReference type="Gene3D" id="3.40.50.300">
    <property type="entry name" value="P-loop containing nucleotide triphosphate hydrolases"/>
    <property type="match status" value="1"/>
</dbReference>
<feature type="non-terminal residue" evidence="1">
    <location>
        <position position="1"/>
    </location>
</feature>
<organism evidence="1">
    <name type="scientific">marine sediment metagenome</name>
    <dbReference type="NCBI Taxonomy" id="412755"/>
    <lineage>
        <taxon>unclassified sequences</taxon>
        <taxon>metagenomes</taxon>
        <taxon>ecological metagenomes</taxon>
    </lineage>
</organism>
<gene>
    <name evidence="1" type="ORF">S01H4_25966</name>
</gene>